<evidence type="ECO:0000256" key="4">
    <source>
        <dbReference type="ARBA" id="ARBA00022989"/>
    </source>
</evidence>
<evidence type="ECO:0000256" key="5">
    <source>
        <dbReference type="ARBA" id="ARBA00023136"/>
    </source>
</evidence>
<dbReference type="InterPro" id="IPR017871">
    <property type="entry name" value="ABC_transporter-like_CS"/>
</dbReference>
<keyword evidence="4 6" id="KW-1133">Transmembrane helix</keyword>
<proteinExistence type="predicted"/>
<dbReference type="InterPro" id="IPR036640">
    <property type="entry name" value="ABC1_TM_sf"/>
</dbReference>
<dbReference type="Gene3D" id="1.20.1560.10">
    <property type="entry name" value="ABC transporter type 1, transmembrane domain"/>
    <property type="match status" value="1"/>
</dbReference>
<dbReference type="AlphaFoldDB" id="A0A0L0MXJ3"/>
<dbReference type="InterPro" id="IPR027417">
    <property type="entry name" value="P-loop_NTPase"/>
</dbReference>
<dbReference type="EMBL" id="LFRF01000055">
    <property type="protein sequence ID" value="KND86501.1"/>
    <property type="molecule type" value="Genomic_DNA"/>
</dbReference>
<dbReference type="Pfam" id="PF00005">
    <property type="entry name" value="ABC_tran"/>
    <property type="match status" value="1"/>
</dbReference>
<dbReference type="PROSITE" id="PS00211">
    <property type="entry name" value="ABC_TRANSPORTER_1"/>
    <property type="match status" value="1"/>
</dbReference>
<evidence type="ECO:0000313" key="8">
    <source>
        <dbReference type="EMBL" id="KND86501.1"/>
    </source>
</evidence>
<dbReference type="GO" id="GO:0005524">
    <property type="term" value="F:ATP binding"/>
    <property type="evidence" value="ECO:0007669"/>
    <property type="project" value="UniProtKB-KW"/>
</dbReference>
<sequence length="321" mass="35500">MLLDSSQKPLYLLYMIQRWLTFVLDMVVAFVATNVVALSVTLKSSGGLAGVALTQVMSLSMMLTTIVMQWTIVETSIGSVSRIKTFVESTPSENKAHEVSEPPSAWPGDGRIRLDNVSAFYDGKSSLLLLLSRMLEIKGGSVVIDGVDLSTLPRNTLRARLNIVPQEPVFVPGTIRFNLDPSNEFSGSAVVEALRRVRLFDVLDAKGGLMAQLDPGSLSHGQRQLFCLAVAILRNANIVLLDEVTSNVDQVTDDLMQTIVREQFRDCTVIAIAHRLSTILDFDQVVVLDRGVICEVGNLQQLLEENSWFREMWMGNEEDVD</sequence>
<dbReference type="GO" id="GO:0016020">
    <property type="term" value="C:membrane"/>
    <property type="evidence" value="ECO:0007669"/>
    <property type="project" value="InterPro"/>
</dbReference>
<dbReference type="GO" id="GO:0042626">
    <property type="term" value="F:ATPase-coupled transmembrane transporter activity"/>
    <property type="evidence" value="ECO:0007669"/>
    <property type="project" value="TreeGrafter"/>
</dbReference>
<evidence type="ECO:0000256" key="1">
    <source>
        <dbReference type="ARBA" id="ARBA00022692"/>
    </source>
</evidence>
<feature type="domain" description="ABC transporter" evidence="7">
    <location>
        <begin position="81"/>
        <end position="315"/>
    </location>
</feature>
<dbReference type="SUPFAM" id="SSF90123">
    <property type="entry name" value="ABC transporter transmembrane region"/>
    <property type="match status" value="1"/>
</dbReference>
<dbReference type="PANTHER" id="PTHR24223">
    <property type="entry name" value="ATP-BINDING CASSETTE SUB-FAMILY C"/>
    <property type="match status" value="1"/>
</dbReference>
<keyword evidence="5 6" id="KW-0472">Membrane</keyword>
<evidence type="ECO:0000259" key="7">
    <source>
        <dbReference type="PROSITE" id="PS50893"/>
    </source>
</evidence>
<gene>
    <name evidence="8" type="ORF">TOPH_08867</name>
</gene>
<dbReference type="InterPro" id="IPR003439">
    <property type="entry name" value="ABC_transporter-like_ATP-bd"/>
</dbReference>
<keyword evidence="2" id="KW-0547">Nucleotide-binding</keyword>
<name>A0A0L0MXJ3_TOLOC</name>
<evidence type="ECO:0000256" key="3">
    <source>
        <dbReference type="ARBA" id="ARBA00022840"/>
    </source>
</evidence>
<dbReference type="STRING" id="1163406.A0A0L0MXJ3"/>
<feature type="transmembrane region" description="Helical" evidence="6">
    <location>
        <begin position="20"/>
        <end position="40"/>
    </location>
</feature>
<comment type="caution">
    <text evidence="8">The sequence shown here is derived from an EMBL/GenBank/DDBJ whole genome shotgun (WGS) entry which is preliminary data.</text>
</comment>
<dbReference type="Gene3D" id="3.40.50.300">
    <property type="entry name" value="P-loop containing nucleotide triphosphate hydrolases"/>
    <property type="match status" value="1"/>
</dbReference>
<accession>A0A0L0MXJ3</accession>
<dbReference type="GO" id="GO:0016887">
    <property type="term" value="F:ATP hydrolysis activity"/>
    <property type="evidence" value="ECO:0007669"/>
    <property type="project" value="InterPro"/>
</dbReference>
<dbReference type="Proteomes" id="UP000036947">
    <property type="component" value="Unassembled WGS sequence"/>
</dbReference>
<evidence type="ECO:0000256" key="6">
    <source>
        <dbReference type="SAM" id="Phobius"/>
    </source>
</evidence>
<dbReference type="OrthoDB" id="4925443at2759"/>
<evidence type="ECO:0000256" key="2">
    <source>
        <dbReference type="ARBA" id="ARBA00022741"/>
    </source>
</evidence>
<evidence type="ECO:0000313" key="9">
    <source>
        <dbReference type="Proteomes" id="UP000036947"/>
    </source>
</evidence>
<dbReference type="PROSITE" id="PS50893">
    <property type="entry name" value="ABC_TRANSPORTER_2"/>
    <property type="match status" value="1"/>
</dbReference>
<dbReference type="PANTHER" id="PTHR24223:SF269">
    <property type="entry name" value="ABC MULTIDRUG TRANSPORTER (EUROFUNG)-RELATED"/>
    <property type="match status" value="1"/>
</dbReference>
<keyword evidence="9" id="KW-1185">Reference proteome</keyword>
<organism evidence="8 9">
    <name type="scientific">Tolypocladium ophioglossoides (strain CBS 100239)</name>
    <name type="common">Snaketongue truffleclub</name>
    <name type="synonym">Elaphocordyceps ophioglossoides</name>
    <dbReference type="NCBI Taxonomy" id="1163406"/>
    <lineage>
        <taxon>Eukaryota</taxon>
        <taxon>Fungi</taxon>
        <taxon>Dikarya</taxon>
        <taxon>Ascomycota</taxon>
        <taxon>Pezizomycotina</taxon>
        <taxon>Sordariomycetes</taxon>
        <taxon>Hypocreomycetidae</taxon>
        <taxon>Hypocreales</taxon>
        <taxon>Ophiocordycipitaceae</taxon>
        <taxon>Tolypocladium</taxon>
    </lineage>
</organism>
<dbReference type="SUPFAM" id="SSF52540">
    <property type="entry name" value="P-loop containing nucleoside triphosphate hydrolases"/>
    <property type="match status" value="1"/>
</dbReference>
<feature type="transmembrane region" description="Helical" evidence="6">
    <location>
        <begin position="47"/>
        <end position="72"/>
    </location>
</feature>
<keyword evidence="3" id="KW-0067">ATP-binding</keyword>
<keyword evidence="1 6" id="KW-0812">Transmembrane</keyword>
<dbReference type="InterPro" id="IPR050173">
    <property type="entry name" value="ABC_transporter_C-like"/>
</dbReference>
<protein>
    <submittedName>
        <fullName evidence="8">Canalicular multispecific organic anion transporter 1</fullName>
    </submittedName>
</protein>
<reference evidence="8 9" key="1">
    <citation type="journal article" date="2015" name="BMC Genomics">
        <title>The genome of the truffle-parasite Tolypocladium ophioglossoides and the evolution of antifungal peptaibiotics.</title>
        <authorList>
            <person name="Quandt C.A."/>
            <person name="Bushley K.E."/>
            <person name="Spatafora J.W."/>
        </authorList>
    </citation>
    <scope>NUCLEOTIDE SEQUENCE [LARGE SCALE GENOMIC DNA]</scope>
    <source>
        <strain evidence="8 9">CBS 100239</strain>
    </source>
</reference>